<keyword evidence="3" id="KW-0227">DNA damage</keyword>
<dbReference type="InterPro" id="IPR011335">
    <property type="entry name" value="Restrct_endonuc-II-like"/>
</dbReference>
<name>A0A0L0FZJ5_9EUKA</name>
<dbReference type="Pfam" id="PF14520">
    <property type="entry name" value="HHH_5"/>
    <property type="match status" value="1"/>
</dbReference>
<dbReference type="SUPFAM" id="SSF52980">
    <property type="entry name" value="Restriction endonuclease-like"/>
    <property type="match status" value="1"/>
</dbReference>
<dbReference type="NCBIfam" id="TIGR00597">
    <property type="entry name" value="rad10"/>
    <property type="match status" value="1"/>
</dbReference>
<feature type="domain" description="ERCC1-like central" evidence="8">
    <location>
        <begin position="193"/>
        <end position="305"/>
    </location>
</feature>
<keyword evidence="5" id="KW-0234">DNA repair</keyword>
<evidence type="ECO:0000256" key="4">
    <source>
        <dbReference type="ARBA" id="ARBA00023125"/>
    </source>
</evidence>
<proteinExistence type="inferred from homology"/>
<dbReference type="GO" id="GO:0003684">
    <property type="term" value="F:damaged DNA binding"/>
    <property type="evidence" value="ECO:0007669"/>
    <property type="project" value="InterPro"/>
</dbReference>
<dbReference type="GO" id="GO:0000110">
    <property type="term" value="C:nucleotide-excision repair factor 1 complex"/>
    <property type="evidence" value="ECO:0007669"/>
    <property type="project" value="TreeGrafter"/>
</dbReference>
<dbReference type="CDD" id="cd22325">
    <property type="entry name" value="ERCC1_C-like"/>
    <property type="match status" value="1"/>
</dbReference>
<dbReference type="GO" id="GO:0003697">
    <property type="term" value="F:single-stranded DNA binding"/>
    <property type="evidence" value="ECO:0007669"/>
    <property type="project" value="TreeGrafter"/>
</dbReference>
<evidence type="ECO:0000313" key="9">
    <source>
        <dbReference type="EMBL" id="KNC82257.1"/>
    </source>
</evidence>
<reference evidence="9 10" key="1">
    <citation type="submission" date="2011-02" db="EMBL/GenBank/DDBJ databases">
        <title>The Genome Sequence of Sphaeroforma arctica JP610.</title>
        <authorList>
            <consortium name="The Broad Institute Genome Sequencing Platform"/>
            <person name="Russ C."/>
            <person name="Cuomo C."/>
            <person name="Young S.K."/>
            <person name="Zeng Q."/>
            <person name="Gargeya S."/>
            <person name="Alvarado L."/>
            <person name="Berlin A."/>
            <person name="Chapman S.B."/>
            <person name="Chen Z."/>
            <person name="Freedman E."/>
            <person name="Gellesch M."/>
            <person name="Goldberg J."/>
            <person name="Griggs A."/>
            <person name="Gujja S."/>
            <person name="Heilman E."/>
            <person name="Heiman D."/>
            <person name="Howarth C."/>
            <person name="Mehta T."/>
            <person name="Neiman D."/>
            <person name="Pearson M."/>
            <person name="Roberts A."/>
            <person name="Saif S."/>
            <person name="Shea T."/>
            <person name="Shenoy N."/>
            <person name="Sisk P."/>
            <person name="Stolte C."/>
            <person name="Sykes S."/>
            <person name="White J."/>
            <person name="Yandava C."/>
            <person name="Burger G."/>
            <person name="Gray M.W."/>
            <person name="Holland P.W.H."/>
            <person name="King N."/>
            <person name="Lang F.B.F."/>
            <person name="Roger A.J."/>
            <person name="Ruiz-Trillo I."/>
            <person name="Haas B."/>
            <person name="Nusbaum C."/>
            <person name="Birren B."/>
        </authorList>
    </citation>
    <scope>NUCLEOTIDE SEQUENCE [LARGE SCALE GENOMIC DNA]</scope>
    <source>
        <strain evidence="9 10">JP610</strain>
    </source>
</reference>
<keyword evidence="6" id="KW-0539">Nucleus</keyword>
<evidence type="ECO:0000256" key="6">
    <source>
        <dbReference type="ARBA" id="ARBA00023242"/>
    </source>
</evidence>
<dbReference type="GeneID" id="25905968"/>
<evidence type="ECO:0000256" key="3">
    <source>
        <dbReference type="ARBA" id="ARBA00022763"/>
    </source>
</evidence>
<feature type="compositionally biased region" description="Polar residues" evidence="7">
    <location>
        <begin position="107"/>
        <end position="149"/>
    </location>
</feature>
<dbReference type="GO" id="GO:0070914">
    <property type="term" value="P:UV-damage excision repair"/>
    <property type="evidence" value="ECO:0007669"/>
    <property type="project" value="TreeGrafter"/>
</dbReference>
<dbReference type="GO" id="GO:0006302">
    <property type="term" value="P:double-strand break repair"/>
    <property type="evidence" value="ECO:0007669"/>
    <property type="project" value="UniProtKB-ARBA"/>
</dbReference>
<feature type="compositionally biased region" description="Polar residues" evidence="7">
    <location>
        <begin position="36"/>
        <end position="55"/>
    </location>
</feature>
<evidence type="ECO:0000259" key="8">
    <source>
        <dbReference type="Pfam" id="PF03834"/>
    </source>
</evidence>
<evidence type="ECO:0000256" key="7">
    <source>
        <dbReference type="SAM" id="MobiDB-lite"/>
    </source>
</evidence>
<comment type="similarity">
    <text evidence="2">Belongs to the ERCC1/RAD10/SWI10 family.</text>
</comment>
<dbReference type="GO" id="GO:0006312">
    <property type="term" value="P:mitotic recombination"/>
    <property type="evidence" value="ECO:0007669"/>
    <property type="project" value="TreeGrafter"/>
</dbReference>
<evidence type="ECO:0000256" key="5">
    <source>
        <dbReference type="ARBA" id="ARBA00023204"/>
    </source>
</evidence>
<protein>
    <recommendedName>
        <fullName evidence="8">ERCC1-like central domain-containing protein</fullName>
    </recommendedName>
</protein>
<dbReference type="EMBL" id="KQ241945">
    <property type="protein sequence ID" value="KNC82257.1"/>
    <property type="molecule type" value="Genomic_DNA"/>
</dbReference>
<dbReference type="FunFam" id="3.40.50.10130:FF:000001">
    <property type="entry name" value="DNA excision repair protein ERCC-1"/>
    <property type="match status" value="1"/>
</dbReference>
<dbReference type="AlphaFoldDB" id="A0A0L0FZJ5"/>
<dbReference type="RefSeq" id="XP_014156159.1">
    <property type="nucleotide sequence ID" value="XM_014300684.1"/>
</dbReference>
<evidence type="ECO:0000313" key="10">
    <source>
        <dbReference type="Proteomes" id="UP000054560"/>
    </source>
</evidence>
<feature type="region of interest" description="Disordered" evidence="7">
    <location>
        <begin position="20"/>
        <end position="182"/>
    </location>
</feature>
<dbReference type="SUPFAM" id="SSF47781">
    <property type="entry name" value="RuvA domain 2-like"/>
    <property type="match status" value="1"/>
</dbReference>
<feature type="compositionally biased region" description="Low complexity" evidence="7">
    <location>
        <begin position="57"/>
        <end position="77"/>
    </location>
</feature>
<dbReference type="OrthoDB" id="10262814at2759"/>
<dbReference type="GO" id="GO:0070522">
    <property type="term" value="C:ERCC4-ERCC1 complex"/>
    <property type="evidence" value="ECO:0007669"/>
    <property type="project" value="TreeGrafter"/>
</dbReference>
<dbReference type="STRING" id="667725.A0A0L0FZJ5"/>
<dbReference type="InterPro" id="IPR047260">
    <property type="entry name" value="ERCC1-like_central_dom"/>
</dbReference>
<sequence length="415" mass="44483">MSNPPPPKNAIHIPTAAELAQRNAERRARTTTNNNSKYFNPTSAQPQPHSTSTPAPINDSSNSSYNSISSKNKISGSAVYGSVQSNAGSGASSSGGARGSRNAQANVRDTTIGASAQHSGSTSSRKPADSTRTQAQGSSSMNTQPTSASNTSNGGQQTATTGTGANPGGSSTGNFQQSKPVPVKVRNINPNAITVNQRQKGNPILKHLQHTAYEYGDCLPDYHISPHTAIMYLSMRFHLYRSNYIGAAVRSLGRTYTLRVLLLHIDVEQYHTALVDLTKLATLNGLTLICAWSPEEAARYIETFKRYENKNSDLLQEKVDDSYLARATGFLTEVNSVNSTDVITLLSAFGSIKDVVAADHQELAELPGVGDQKIHRIYDAFRAPFVPSKVPEEAIQPCLTIAPTPSTAVLAIRDK</sequence>
<accession>A0A0L0FZJ5</accession>
<dbReference type="eggNOG" id="KOG2841">
    <property type="taxonomic scope" value="Eukaryota"/>
</dbReference>
<dbReference type="Gene3D" id="1.10.150.20">
    <property type="entry name" value="5' to 3' exonuclease, C-terminal subdomain"/>
    <property type="match status" value="1"/>
</dbReference>
<comment type="subcellular location">
    <subcellularLocation>
        <location evidence="1">Nucleus</location>
    </subcellularLocation>
</comment>
<evidence type="ECO:0000256" key="1">
    <source>
        <dbReference type="ARBA" id="ARBA00004123"/>
    </source>
</evidence>
<dbReference type="InterPro" id="IPR010994">
    <property type="entry name" value="RuvA_2-like"/>
</dbReference>
<organism evidence="9 10">
    <name type="scientific">Sphaeroforma arctica JP610</name>
    <dbReference type="NCBI Taxonomy" id="667725"/>
    <lineage>
        <taxon>Eukaryota</taxon>
        <taxon>Ichthyosporea</taxon>
        <taxon>Ichthyophonida</taxon>
        <taxon>Sphaeroforma</taxon>
    </lineage>
</organism>
<dbReference type="Gene3D" id="3.40.50.10130">
    <property type="match status" value="1"/>
</dbReference>
<dbReference type="Pfam" id="PF03834">
    <property type="entry name" value="Rad10"/>
    <property type="match status" value="1"/>
</dbReference>
<keyword evidence="10" id="KW-1185">Reference proteome</keyword>
<feature type="compositionally biased region" description="Low complexity" evidence="7">
    <location>
        <begin position="84"/>
        <end position="105"/>
    </location>
</feature>
<dbReference type="PANTHER" id="PTHR12749:SF0">
    <property type="entry name" value="DNA EXCISION REPAIR PROTEIN ERCC-1"/>
    <property type="match status" value="1"/>
</dbReference>
<dbReference type="PANTHER" id="PTHR12749">
    <property type="entry name" value="EXCISION REPAIR CROSS-COMPLEMENTING 1 ERCC1"/>
    <property type="match status" value="1"/>
</dbReference>
<dbReference type="InterPro" id="IPR004579">
    <property type="entry name" value="ERCC1/RAD10/SWI10"/>
</dbReference>
<evidence type="ECO:0000256" key="2">
    <source>
        <dbReference type="ARBA" id="ARBA00008283"/>
    </source>
</evidence>
<dbReference type="Proteomes" id="UP000054560">
    <property type="component" value="Unassembled WGS sequence"/>
</dbReference>
<keyword evidence="4" id="KW-0238">DNA-binding</keyword>
<gene>
    <name evidence="9" type="ORF">SARC_05464</name>
</gene>
<feature type="compositionally biased region" description="Low complexity" evidence="7">
    <location>
        <begin position="150"/>
        <end position="164"/>
    </location>
</feature>